<protein>
    <submittedName>
        <fullName evidence="1">K02A2.6-like</fullName>
    </submittedName>
</protein>
<accession>A0ABY6LVN2</accession>
<reference evidence="1 2" key="1">
    <citation type="submission" date="2022-03" db="EMBL/GenBank/DDBJ databases">
        <title>A chromosomal length assembly of Cordylochernes scorpioides.</title>
        <authorList>
            <person name="Zeh D."/>
            <person name="Zeh J."/>
        </authorList>
    </citation>
    <scope>NUCLEOTIDE SEQUENCE [LARGE SCALE GENOMIC DNA]</scope>
    <source>
        <strain evidence="1">IN4F17</strain>
        <tissue evidence="1">Whole Body</tissue>
    </source>
</reference>
<sequence length="267" mass="30839">MENSREWLKQLKPDYSRLFSIKFLNNESTRNSLMDRYADFFNKDLGCLQGVRIKFNLKKDVTPNEIIRLVNSGILEPIVHANWAAPIVPLLKEDVSVKICDDFKCTAIKAIELDKYPLPSIDEIFSKLSTSTVLSTLDLSHRLTYKLPYGVSVTPNKFQSVFEGLFADLPGVACYIDDILVAENTLKIINKRLKLNRDKCKFKRDSVEYLGFKIDKYGLHLLENNIKSVIEAPEPKKCFAIEIFHWTIYYSRFIKNIANILAPFYQL</sequence>
<dbReference type="InterPro" id="IPR043502">
    <property type="entry name" value="DNA/RNA_pol_sf"/>
</dbReference>
<gene>
    <name evidence="1" type="ORF">LAZ67_X002613</name>
</gene>
<dbReference type="PANTHER" id="PTHR37984:SF13">
    <property type="entry name" value="RIBONUCLEASE H"/>
    <property type="match status" value="1"/>
</dbReference>
<dbReference type="PANTHER" id="PTHR37984">
    <property type="entry name" value="PROTEIN CBG26694"/>
    <property type="match status" value="1"/>
</dbReference>
<dbReference type="Proteomes" id="UP001235939">
    <property type="component" value="Chromosome X"/>
</dbReference>
<evidence type="ECO:0000313" key="1">
    <source>
        <dbReference type="EMBL" id="UYV84559.1"/>
    </source>
</evidence>
<keyword evidence="2" id="KW-1185">Reference proteome</keyword>
<organism evidence="1 2">
    <name type="scientific">Cordylochernes scorpioides</name>
    <dbReference type="NCBI Taxonomy" id="51811"/>
    <lineage>
        <taxon>Eukaryota</taxon>
        <taxon>Metazoa</taxon>
        <taxon>Ecdysozoa</taxon>
        <taxon>Arthropoda</taxon>
        <taxon>Chelicerata</taxon>
        <taxon>Arachnida</taxon>
        <taxon>Pseudoscorpiones</taxon>
        <taxon>Cheliferoidea</taxon>
        <taxon>Chernetidae</taxon>
        <taxon>Cordylochernes</taxon>
    </lineage>
</organism>
<evidence type="ECO:0000313" key="2">
    <source>
        <dbReference type="Proteomes" id="UP001235939"/>
    </source>
</evidence>
<dbReference type="Gene3D" id="3.30.70.270">
    <property type="match status" value="2"/>
</dbReference>
<dbReference type="InterPro" id="IPR050951">
    <property type="entry name" value="Retrovirus_Pol_polyprotein"/>
</dbReference>
<dbReference type="InterPro" id="IPR043128">
    <property type="entry name" value="Rev_trsase/Diguanyl_cyclase"/>
</dbReference>
<dbReference type="Gene3D" id="3.10.10.10">
    <property type="entry name" value="HIV Type 1 Reverse Transcriptase, subunit A, domain 1"/>
    <property type="match status" value="2"/>
</dbReference>
<name>A0ABY6LVN2_9ARAC</name>
<proteinExistence type="predicted"/>
<dbReference type="SUPFAM" id="SSF56672">
    <property type="entry name" value="DNA/RNA polymerases"/>
    <property type="match status" value="1"/>
</dbReference>
<dbReference type="EMBL" id="CP092886">
    <property type="protein sequence ID" value="UYV84559.1"/>
    <property type="molecule type" value="Genomic_DNA"/>
</dbReference>
<dbReference type="CDD" id="cd01647">
    <property type="entry name" value="RT_LTR"/>
    <property type="match status" value="1"/>
</dbReference>